<dbReference type="Proteomes" id="UP000184513">
    <property type="component" value="Unassembled WGS sequence"/>
</dbReference>
<proteinExistence type="predicted"/>
<protein>
    <submittedName>
        <fullName evidence="1">Uncharacterized protein</fullName>
    </submittedName>
</protein>
<evidence type="ECO:0000313" key="2">
    <source>
        <dbReference type="Proteomes" id="UP000184513"/>
    </source>
</evidence>
<accession>A0A1M7QN20</accession>
<reference evidence="1 2" key="1">
    <citation type="submission" date="2016-11" db="EMBL/GenBank/DDBJ databases">
        <authorList>
            <person name="Jaros S."/>
            <person name="Januszkiewicz K."/>
            <person name="Wedrychowicz H."/>
        </authorList>
    </citation>
    <scope>NUCLEOTIDE SEQUENCE [LARGE SCALE GENOMIC DNA]</scope>
    <source>
        <strain evidence="1 2">CGMCC 1.6102</strain>
    </source>
</reference>
<organism evidence="1 2">
    <name type="scientific">Cyclobacterium lianum</name>
    <dbReference type="NCBI Taxonomy" id="388280"/>
    <lineage>
        <taxon>Bacteria</taxon>
        <taxon>Pseudomonadati</taxon>
        <taxon>Bacteroidota</taxon>
        <taxon>Cytophagia</taxon>
        <taxon>Cytophagales</taxon>
        <taxon>Cyclobacteriaceae</taxon>
        <taxon>Cyclobacterium</taxon>
    </lineage>
</organism>
<evidence type="ECO:0000313" key="1">
    <source>
        <dbReference type="EMBL" id="SHN32481.1"/>
    </source>
</evidence>
<dbReference type="AlphaFoldDB" id="A0A1M7QN20"/>
<sequence length="39" mass="4233">MTGSERSGDPEDGAAAWNTLFFKLTVEGCRAGLAWLFAR</sequence>
<dbReference type="EMBL" id="FRCY01000020">
    <property type="protein sequence ID" value="SHN32481.1"/>
    <property type="molecule type" value="Genomic_DNA"/>
</dbReference>
<name>A0A1M7QN20_9BACT</name>
<keyword evidence="2" id="KW-1185">Reference proteome</keyword>
<gene>
    <name evidence="1" type="ORF">SAMN04488057_12053</name>
</gene>